<comment type="caution">
    <text evidence="3">The sequence shown here is derived from an EMBL/GenBank/DDBJ whole genome shotgun (WGS) entry which is preliminary data.</text>
</comment>
<sequence>MPTDKPLALLQMAIDVCTLASCRAIVVAGWSELNSDEAIALLNSNAEELMVVSSLPHSEVFPVVNCIVHHCGIGTSNMALLSGTPQIPCPVLCDQPCNAKVLVELGVAYRIRPYQSITAKQIANDVKSILANFKDIQSKAKEVGNALRQECDSNLDKYCDLITQTIPLHALSN</sequence>
<name>A0A1V9ZVI6_9STRA</name>
<accession>A0A1V9ZVI6</accession>
<evidence type="ECO:0000259" key="2">
    <source>
        <dbReference type="Pfam" id="PF06722"/>
    </source>
</evidence>
<feature type="domain" description="Erythromycin biosynthesis protein CIII-like C-terminal" evidence="2">
    <location>
        <begin position="46"/>
        <end position="134"/>
    </location>
</feature>
<reference evidence="3 4" key="1">
    <citation type="journal article" date="2014" name="Genome Biol. Evol.">
        <title>The secreted proteins of Achlya hypogyna and Thraustotheca clavata identify the ancestral oomycete secretome and reveal gene acquisitions by horizontal gene transfer.</title>
        <authorList>
            <person name="Misner I."/>
            <person name="Blouin N."/>
            <person name="Leonard G."/>
            <person name="Richards T.A."/>
            <person name="Lane C.E."/>
        </authorList>
    </citation>
    <scope>NUCLEOTIDE SEQUENCE [LARGE SCALE GENOMIC DNA]</scope>
    <source>
        <strain evidence="3 4">ATCC 34112</strain>
    </source>
</reference>
<dbReference type="InterPro" id="IPR010610">
    <property type="entry name" value="EryCIII-like_C"/>
</dbReference>
<feature type="signal peptide" evidence="1">
    <location>
        <begin position="1"/>
        <end position="24"/>
    </location>
</feature>
<feature type="chain" id="PRO_5013365948" description="Erythromycin biosynthesis protein CIII-like C-terminal domain-containing protein" evidence="1">
    <location>
        <begin position="25"/>
        <end position="173"/>
    </location>
</feature>
<dbReference type="Pfam" id="PF06722">
    <property type="entry name" value="EryCIII-like_C"/>
    <property type="match status" value="1"/>
</dbReference>
<dbReference type="GO" id="GO:0016757">
    <property type="term" value="F:glycosyltransferase activity"/>
    <property type="evidence" value="ECO:0007669"/>
    <property type="project" value="UniProtKB-ARBA"/>
</dbReference>
<dbReference type="OrthoDB" id="5835829at2759"/>
<gene>
    <name evidence="3" type="ORF">THRCLA_21538</name>
</gene>
<keyword evidence="4" id="KW-1185">Reference proteome</keyword>
<evidence type="ECO:0000313" key="3">
    <source>
        <dbReference type="EMBL" id="OQS01989.1"/>
    </source>
</evidence>
<dbReference type="PANTHER" id="PTHR48050">
    <property type="entry name" value="STEROL 3-BETA-GLUCOSYLTRANSFERASE"/>
    <property type="match status" value="1"/>
</dbReference>
<keyword evidence="1" id="KW-0732">Signal</keyword>
<dbReference type="Gene3D" id="3.40.50.2000">
    <property type="entry name" value="Glycogen Phosphorylase B"/>
    <property type="match status" value="1"/>
</dbReference>
<dbReference type="Proteomes" id="UP000243217">
    <property type="component" value="Unassembled WGS sequence"/>
</dbReference>
<proteinExistence type="predicted"/>
<dbReference type="AlphaFoldDB" id="A0A1V9ZVI6"/>
<evidence type="ECO:0000256" key="1">
    <source>
        <dbReference type="SAM" id="SignalP"/>
    </source>
</evidence>
<dbReference type="InterPro" id="IPR050426">
    <property type="entry name" value="Glycosyltransferase_28"/>
</dbReference>
<dbReference type="PANTHER" id="PTHR48050:SF13">
    <property type="entry name" value="STEROL 3-BETA-GLUCOSYLTRANSFERASE UGT80A2"/>
    <property type="match status" value="1"/>
</dbReference>
<protein>
    <recommendedName>
        <fullName evidence="2">Erythromycin biosynthesis protein CIII-like C-terminal domain-containing protein</fullName>
    </recommendedName>
</protein>
<dbReference type="EMBL" id="JNBS01001303">
    <property type="protein sequence ID" value="OQS01989.1"/>
    <property type="molecule type" value="Genomic_DNA"/>
</dbReference>
<organism evidence="3 4">
    <name type="scientific">Thraustotheca clavata</name>
    <dbReference type="NCBI Taxonomy" id="74557"/>
    <lineage>
        <taxon>Eukaryota</taxon>
        <taxon>Sar</taxon>
        <taxon>Stramenopiles</taxon>
        <taxon>Oomycota</taxon>
        <taxon>Saprolegniomycetes</taxon>
        <taxon>Saprolegniales</taxon>
        <taxon>Achlyaceae</taxon>
        <taxon>Thraustotheca</taxon>
    </lineage>
</organism>
<dbReference type="STRING" id="74557.A0A1V9ZVI6"/>
<dbReference type="SUPFAM" id="SSF53756">
    <property type="entry name" value="UDP-Glycosyltransferase/glycogen phosphorylase"/>
    <property type="match status" value="1"/>
</dbReference>
<evidence type="ECO:0000313" key="4">
    <source>
        <dbReference type="Proteomes" id="UP000243217"/>
    </source>
</evidence>